<keyword evidence="5 9" id="KW-0547">Nucleotide-binding</keyword>
<dbReference type="OrthoDB" id="10263497at2759"/>
<dbReference type="eggNOG" id="KOG3022">
    <property type="taxonomic scope" value="Eukaryota"/>
</dbReference>
<evidence type="ECO:0000256" key="8">
    <source>
        <dbReference type="ARBA" id="ARBA00023306"/>
    </source>
</evidence>
<comment type="function">
    <text evidence="1">ATPase required for the correct placement of the division site.</text>
</comment>
<dbReference type="InterPro" id="IPR050625">
    <property type="entry name" value="ParA/MinD_ATPase"/>
</dbReference>
<dbReference type="NCBIfam" id="TIGR01968">
    <property type="entry name" value="minD_bact"/>
    <property type="match status" value="1"/>
</dbReference>
<evidence type="ECO:0000259" key="10">
    <source>
        <dbReference type="Pfam" id="PF13614"/>
    </source>
</evidence>
<dbReference type="Pfam" id="PF13614">
    <property type="entry name" value="AAA_31"/>
    <property type="match status" value="1"/>
</dbReference>
<keyword evidence="6 9" id="KW-0067">ATP-binding</keyword>
<dbReference type="AlphaFoldDB" id="A0A0L0D633"/>
<dbReference type="GO" id="GO:0016887">
    <property type="term" value="F:ATP hydrolysis activity"/>
    <property type="evidence" value="ECO:0007669"/>
    <property type="project" value="InterPro"/>
</dbReference>
<keyword evidence="8" id="KW-0131">Cell cycle</keyword>
<dbReference type="GO" id="GO:0005829">
    <property type="term" value="C:cytosol"/>
    <property type="evidence" value="ECO:0007669"/>
    <property type="project" value="TreeGrafter"/>
</dbReference>
<dbReference type="InterPro" id="IPR027417">
    <property type="entry name" value="P-loop_NTPase"/>
</dbReference>
<dbReference type="Proteomes" id="UP000054408">
    <property type="component" value="Unassembled WGS sequence"/>
</dbReference>
<comment type="similarity">
    <text evidence="2">Belongs to the ParA family. MinD subfamily.</text>
</comment>
<evidence type="ECO:0000256" key="7">
    <source>
        <dbReference type="ARBA" id="ARBA00023210"/>
    </source>
</evidence>
<evidence type="ECO:0000313" key="11">
    <source>
        <dbReference type="EMBL" id="KNC46773.1"/>
    </source>
</evidence>
<dbReference type="GO" id="GO:0009898">
    <property type="term" value="C:cytoplasmic side of plasma membrane"/>
    <property type="evidence" value="ECO:0007669"/>
    <property type="project" value="TreeGrafter"/>
</dbReference>
<dbReference type="PIRSF" id="PIRSF003092">
    <property type="entry name" value="MinD"/>
    <property type="match status" value="1"/>
</dbReference>
<dbReference type="GeneID" id="25562820"/>
<dbReference type="SUPFAM" id="SSF52540">
    <property type="entry name" value="P-loop containing nucleoside triphosphate hydrolases"/>
    <property type="match status" value="1"/>
</dbReference>
<evidence type="ECO:0000256" key="9">
    <source>
        <dbReference type="PIRSR" id="PIRSR003092-1"/>
    </source>
</evidence>
<dbReference type="CDD" id="cd02036">
    <property type="entry name" value="MinD"/>
    <property type="match status" value="1"/>
</dbReference>
<dbReference type="GO" id="GO:0005524">
    <property type="term" value="F:ATP binding"/>
    <property type="evidence" value="ECO:0007669"/>
    <property type="project" value="UniProtKB-KW"/>
</dbReference>
<organism evidence="11 12">
    <name type="scientific">Thecamonas trahens ATCC 50062</name>
    <dbReference type="NCBI Taxonomy" id="461836"/>
    <lineage>
        <taxon>Eukaryota</taxon>
        <taxon>Apusozoa</taxon>
        <taxon>Apusomonadida</taxon>
        <taxon>Apusomonadidae</taxon>
        <taxon>Thecamonas</taxon>
    </lineage>
</organism>
<dbReference type="InterPro" id="IPR010223">
    <property type="entry name" value="MinD"/>
</dbReference>
<proteinExistence type="inferred from homology"/>
<keyword evidence="12" id="KW-1185">Reference proteome</keyword>
<dbReference type="PANTHER" id="PTHR43384:SF6">
    <property type="entry name" value="SEPTUM SITE-DETERMINING PROTEIN MIND HOMOLOG, CHLOROPLASTIC"/>
    <property type="match status" value="1"/>
</dbReference>
<evidence type="ECO:0000256" key="5">
    <source>
        <dbReference type="ARBA" id="ARBA00022741"/>
    </source>
</evidence>
<reference evidence="11 12" key="1">
    <citation type="submission" date="2010-05" db="EMBL/GenBank/DDBJ databases">
        <title>The Genome Sequence of Thecamonas trahens ATCC 50062.</title>
        <authorList>
            <consortium name="The Broad Institute Genome Sequencing Platform"/>
            <person name="Russ C."/>
            <person name="Cuomo C."/>
            <person name="Shea T."/>
            <person name="Young S.K."/>
            <person name="Zeng Q."/>
            <person name="Koehrsen M."/>
            <person name="Haas B."/>
            <person name="Borodovsky M."/>
            <person name="Guigo R."/>
            <person name="Alvarado L."/>
            <person name="Berlin A."/>
            <person name="Bochicchio J."/>
            <person name="Borenstein D."/>
            <person name="Chapman S."/>
            <person name="Chen Z."/>
            <person name="Freedman E."/>
            <person name="Gellesch M."/>
            <person name="Goldberg J."/>
            <person name="Griggs A."/>
            <person name="Gujja S."/>
            <person name="Heilman E."/>
            <person name="Heiman D."/>
            <person name="Hepburn T."/>
            <person name="Howarth C."/>
            <person name="Jen D."/>
            <person name="Larson L."/>
            <person name="Mehta T."/>
            <person name="Park D."/>
            <person name="Pearson M."/>
            <person name="Roberts A."/>
            <person name="Saif S."/>
            <person name="Shenoy N."/>
            <person name="Sisk P."/>
            <person name="Stolte C."/>
            <person name="Sykes S."/>
            <person name="Thomson T."/>
            <person name="Walk T."/>
            <person name="White J."/>
            <person name="Yandava C."/>
            <person name="Burger G."/>
            <person name="Gray M.W."/>
            <person name="Holland P.W.H."/>
            <person name="King N."/>
            <person name="Lang F.B.F."/>
            <person name="Roger A.J."/>
            <person name="Ruiz-Trillo I."/>
            <person name="Lander E."/>
            <person name="Nusbaum C."/>
        </authorList>
    </citation>
    <scope>NUCLEOTIDE SEQUENCE [LARGE SCALE GENOMIC DNA]</scope>
    <source>
        <strain evidence="11 12">ATCC 50062</strain>
    </source>
</reference>
<gene>
    <name evidence="11" type="ORF">AMSG_03201</name>
</gene>
<name>A0A0L0D633_THETB</name>
<evidence type="ECO:0000256" key="2">
    <source>
        <dbReference type="ARBA" id="ARBA00010257"/>
    </source>
</evidence>
<evidence type="ECO:0000313" key="12">
    <source>
        <dbReference type="Proteomes" id="UP000054408"/>
    </source>
</evidence>
<accession>A0A0L0D633</accession>
<protein>
    <recommendedName>
        <fullName evidence="3">Putative septum site-determining protein MinD</fullName>
    </recommendedName>
</protein>
<feature type="binding site" evidence="9">
    <location>
        <begin position="55"/>
        <end position="62"/>
    </location>
    <ligand>
        <name>ATP</name>
        <dbReference type="ChEBI" id="CHEBI:30616"/>
    </ligand>
</feature>
<dbReference type="EMBL" id="GL349444">
    <property type="protein sequence ID" value="KNC46773.1"/>
    <property type="molecule type" value="Genomic_DNA"/>
</dbReference>
<evidence type="ECO:0000256" key="3">
    <source>
        <dbReference type="ARBA" id="ARBA00015415"/>
    </source>
</evidence>
<evidence type="ECO:0000256" key="4">
    <source>
        <dbReference type="ARBA" id="ARBA00022618"/>
    </source>
</evidence>
<dbReference type="InterPro" id="IPR025501">
    <property type="entry name" value="MinD_FleN"/>
</dbReference>
<evidence type="ECO:0000256" key="1">
    <source>
        <dbReference type="ARBA" id="ARBA00002662"/>
    </source>
</evidence>
<dbReference type="PANTHER" id="PTHR43384">
    <property type="entry name" value="SEPTUM SITE-DETERMINING PROTEIN MIND HOMOLOG, CHLOROPLASTIC-RELATED"/>
    <property type="match status" value="1"/>
</dbReference>
<dbReference type="STRING" id="461836.A0A0L0D633"/>
<dbReference type="RefSeq" id="XP_013760050.1">
    <property type="nucleotide sequence ID" value="XM_013904596.1"/>
</dbReference>
<dbReference type="GO" id="GO:0051301">
    <property type="term" value="P:cell division"/>
    <property type="evidence" value="ECO:0007669"/>
    <property type="project" value="UniProtKB-KW"/>
</dbReference>
<dbReference type="Gene3D" id="3.40.50.300">
    <property type="entry name" value="P-loop containing nucleotide triphosphate hydrolases"/>
    <property type="match status" value="1"/>
</dbReference>
<feature type="domain" description="AAA" evidence="10">
    <location>
        <begin position="47"/>
        <end position="194"/>
    </location>
</feature>
<keyword evidence="7" id="KW-0717">Septation</keyword>
<sequence>MLNGVRGAMRSSCGLTGLAGLGRVGLARVHAAARKVKGGDGGEGEGRVVVVTSGKGGVGKTTTSASMAYRLAELGHKTVAIDFDIGLRNLDLHLGMERRVVFDFVNVLQGEAELRQALIKDRRNDNLYVLAASQTRDKTALTLEGVEKVINQLKQQFDYVLCDSPAGIESGAHHAMYFADEAIVCTNPELSSVRDSDKMIGLLASKSKRAADGREPIDAYLLITRYEPERVADANMLSVSDISEMLGIPLLGVIPNSEAVLTSTNLGQPVVMQDPNEVDCSGAFRDFVDRFLGKDIPLRFLEPKKKGFLSKLFS</sequence>
<dbReference type="GO" id="GO:0051782">
    <property type="term" value="P:negative regulation of cell division"/>
    <property type="evidence" value="ECO:0007669"/>
    <property type="project" value="TreeGrafter"/>
</dbReference>
<dbReference type="FunFam" id="3.40.50.300:FF:000068">
    <property type="entry name" value="Site-determining protein"/>
    <property type="match status" value="1"/>
</dbReference>
<dbReference type="OMA" id="CESAKAY"/>
<dbReference type="InterPro" id="IPR025669">
    <property type="entry name" value="AAA_dom"/>
</dbReference>
<evidence type="ECO:0000256" key="6">
    <source>
        <dbReference type="ARBA" id="ARBA00022840"/>
    </source>
</evidence>
<keyword evidence="4" id="KW-0132">Cell division</keyword>